<sequence length="162" mass="17291">MTPPAADPVVRIGERLHVLAAGAERIVEVVARASRMRATELHALVAIASAEQAGAPATPGDLAQALRLTTGAITGLVDRLVRSGHVRREADTADRRRVRLVCREAGRAAASELLHTLAGRANAVLLALTAEERGVVDRFLDDVGFATTAYLHTHEIRRPLSD</sequence>
<dbReference type="InterPro" id="IPR000835">
    <property type="entry name" value="HTH_MarR-typ"/>
</dbReference>
<keyword evidence="3" id="KW-1185">Reference proteome</keyword>
<proteinExistence type="predicted"/>
<dbReference type="SMART" id="SM00347">
    <property type="entry name" value="HTH_MARR"/>
    <property type="match status" value="1"/>
</dbReference>
<evidence type="ECO:0000259" key="1">
    <source>
        <dbReference type="PROSITE" id="PS50995"/>
    </source>
</evidence>
<evidence type="ECO:0000313" key="3">
    <source>
        <dbReference type="Proteomes" id="UP001501598"/>
    </source>
</evidence>
<dbReference type="EMBL" id="BAABGT010000017">
    <property type="protein sequence ID" value="GAA4540019.1"/>
    <property type="molecule type" value="Genomic_DNA"/>
</dbReference>
<comment type="caution">
    <text evidence="2">The sequence shown here is derived from an EMBL/GenBank/DDBJ whole genome shotgun (WGS) entry which is preliminary data.</text>
</comment>
<dbReference type="InterPro" id="IPR036388">
    <property type="entry name" value="WH-like_DNA-bd_sf"/>
</dbReference>
<dbReference type="InterPro" id="IPR036390">
    <property type="entry name" value="WH_DNA-bd_sf"/>
</dbReference>
<evidence type="ECO:0000313" key="2">
    <source>
        <dbReference type="EMBL" id="GAA4540019.1"/>
    </source>
</evidence>
<dbReference type="PRINTS" id="PR00598">
    <property type="entry name" value="HTHMARR"/>
</dbReference>
<dbReference type="Proteomes" id="UP001501598">
    <property type="component" value="Unassembled WGS sequence"/>
</dbReference>
<dbReference type="Gene3D" id="1.10.10.10">
    <property type="entry name" value="Winged helix-like DNA-binding domain superfamily/Winged helix DNA-binding domain"/>
    <property type="match status" value="1"/>
</dbReference>
<protein>
    <submittedName>
        <fullName evidence="2">MarR family winged helix-turn-helix transcriptional regulator</fullName>
    </submittedName>
</protein>
<accession>A0ABP8RIS6</accession>
<gene>
    <name evidence="2" type="ORF">GCM10023175_12190</name>
</gene>
<reference evidence="3" key="1">
    <citation type="journal article" date="2019" name="Int. J. Syst. Evol. Microbiol.">
        <title>The Global Catalogue of Microorganisms (GCM) 10K type strain sequencing project: providing services to taxonomists for standard genome sequencing and annotation.</title>
        <authorList>
            <consortium name="The Broad Institute Genomics Platform"/>
            <consortium name="The Broad Institute Genome Sequencing Center for Infectious Disease"/>
            <person name="Wu L."/>
            <person name="Ma J."/>
        </authorList>
    </citation>
    <scope>NUCLEOTIDE SEQUENCE [LARGE SCALE GENOMIC DNA]</scope>
    <source>
        <strain evidence="3">JCM 17906</strain>
    </source>
</reference>
<organism evidence="2 3">
    <name type="scientific">Pseudonocardia xishanensis</name>
    <dbReference type="NCBI Taxonomy" id="630995"/>
    <lineage>
        <taxon>Bacteria</taxon>
        <taxon>Bacillati</taxon>
        <taxon>Actinomycetota</taxon>
        <taxon>Actinomycetes</taxon>
        <taxon>Pseudonocardiales</taxon>
        <taxon>Pseudonocardiaceae</taxon>
        <taxon>Pseudonocardia</taxon>
    </lineage>
</organism>
<dbReference type="PANTHER" id="PTHR33164">
    <property type="entry name" value="TRANSCRIPTIONAL REGULATOR, MARR FAMILY"/>
    <property type="match status" value="1"/>
</dbReference>
<name>A0ABP8RIS6_9PSEU</name>
<feature type="domain" description="HTH marR-type" evidence="1">
    <location>
        <begin position="9"/>
        <end position="145"/>
    </location>
</feature>
<dbReference type="RefSeq" id="WP_345413567.1">
    <property type="nucleotide sequence ID" value="NZ_BAABGT010000017.1"/>
</dbReference>
<dbReference type="Pfam" id="PF12802">
    <property type="entry name" value="MarR_2"/>
    <property type="match status" value="1"/>
</dbReference>
<dbReference type="PANTHER" id="PTHR33164:SF106">
    <property type="entry name" value="TRANSCRIPTIONAL REGULATORY PROTEIN"/>
    <property type="match status" value="1"/>
</dbReference>
<dbReference type="SUPFAM" id="SSF46785">
    <property type="entry name" value="Winged helix' DNA-binding domain"/>
    <property type="match status" value="1"/>
</dbReference>
<dbReference type="InterPro" id="IPR039422">
    <property type="entry name" value="MarR/SlyA-like"/>
</dbReference>
<dbReference type="PROSITE" id="PS50995">
    <property type="entry name" value="HTH_MARR_2"/>
    <property type="match status" value="1"/>
</dbReference>